<feature type="transmembrane region" description="Helical" evidence="9">
    <location>
        <begin position="187"/>
        <end position="210"/>
    </location>
</feature>
<evidence type="ECO:0000256" key="1">
    <source>
        <dbReference type="ARBA" id="ARBA00004651"/>
    </source>
</evidence>
<feature type="transmembrane region" description="Helical" evidence="9">
    <location>
        <begin position="368"/>
        <end position="388"/>
    </location>
</feature>
<keyword evidence="3" id="KW-0050">Antiport</keyword>
<dbReference type="EMBL" id="CP053708">
    <property type="protein sequence ID" value="QKE90255.1"/>
    <property type="molecule type" value="Genomic_DNA"/>
</dbReference>
<feature type="transmembrane region" description="Helical" evidence="9">
    <location>
        <begin position="89"/>
        <end position="110"/>
    </location>
</feature>
<evidence type="ECO:0000256" key="3">
    <source>
        <dbReference type="ARBA" id="ARBA00022449"/>
    </source>
</evidence>
<feature type="transmembrane region" description="Helical" evidence="9">
    <location>
        <begin position="150"/>
        <end position="175"/>
    </location>
</feature>
<accession>A0A6M8HPR5</accession>
<dbReference type="InterPro" id="IPR006153">
    <property type="entry name" value="Cation/H_exchanger_TM"/>
</dbReference>
<evidence type="ECO:0000256" key="4">
    <source>
        <dbReference type="ARBA" id="ARBA00022475"/>
    </source>
</evidence>
<protein>
    <submittedName>
        <fullName evidence="11">Sodium:proton antiporter</fullName>
    </submittedName>
</protein>
<evidence type="ECO:0000256" key="7">
    <source>
        <dbReference type="ARBA" id="ARBA00023065"/>
    </source>
</evidence>
<dbReference type="GO" id="GO:1902600">
    <property type="term" value="P:proton transmembrane transport"/>
    <property type="evidence" value="ECO:0007669"/>
    <property type="project" value="InterPro"/>
</dbReference>
<evidence type="ECO:0000256" key="6">
    <source>
        <dbReference type="ARBA" id="ARBA00022989"/>
    </source>
</evidence>
<keyword evidence="8 9" id="KW-0472">Membrane</keyword>
<proteinExistence type="predicted"/>
<organism evidence="11 12">
    <name type="scientific">Lichenicola cladoniae</name>
    <dbReference type="NCBI Taxonomy" id="1484109"/>
    <lineage>
        <taxon>Bacteria</taxon>
        <taxon>Pseudomonadati</taxon>
        <taxon>Pseudomonadota</taxon>
        <taxon>Alphaproteobacteria</taxon>
        <taxon>Acetobacterales</taxon>
        <taxon>Acetobacteraceae</taxon>
        <taxon>Lichenicola</taxon>
    </lineage>
</organism>
<evidence type="ECO:0000256" key="8">
    <source>
        <dbReference type="ARBA" id="ARBA00023136"/>
    </source>
</evidence>
<keyword evidence="4" id="KW-1003">Cell membrane</keyword>
<name>A0A6M8HPR5_9PROT</name>
<evidence type="ECO:0000313" key="11">
    <source>
        <dbReference type="EMBL" id="QKE90255.1"/>
    </source>
</evidence>
<evidence type="ECO:0000313" key="12">
    <source>
        <dbReference type="Proteomes" id="UP000500767"/>
    </source>
</evidence>
<evidence type="ECO:0000259" key="10">
    <source>
        <dbReference type="Pfam" id="PF00999"/>
    </source>
</evidence>
<gene>
    <name evidence="11" type="ORF">HN018_09560</name>
</gene>
<feature type="domain" description="Cation/H+ exchanger transmembrane" evidence="10">
    <location>
        <begin position="22"/>
        <end position="393"/>
    </location>
</feature>
<evidence type="ECO:0000256" key="5">
    <source>
        <dbReference type="ARBA" id="ARBA00022692"/>
    </source>
</evidence>
<dbReference type="PANTHER" id="PTHR32507:SF0">
    <property type="entry name" value="NA(+)_H(+) ANTIPORTER 2-RELATED"/>
    <property type="match status" value="1"/>
</dbReference>
<dbReference type="GO" id="GO:0005886">
    <property type="term" value="C:plasma membrane"/>
    <property type="evidence" value="ECO:0007669"/>
    <property type="project" value="UniProtKB-SubCell"/>
</dbReference>
<evidence type="ECO:0000256" key="2">
    <source>
        <dbReference type="ARBA" id="ARBA00022448"/>
    </source>
</evidence>
<feature type="transmembrane region" description="Helical" evidence="9">
    <location>
        <begin position="304"/>
        <end position="323"/>
    </location>
</feature>
<feature type="transmembrane region" description="Helical" evidence="9">
    <location>
        <begin position="116"/>
        <end position="138"/>
    </location>
</feature>
<feature type="transmembrane region" description="Helical" evidence="9">
    <location>
        <begin position="6"/>
        <end position="24"/>
    </location>
</feature>
<dbReference type="KEGG" id="lck:HN018_09560"/>
<dbReference type="Proteomes" id="UP000500767">
    <property type="component" value="Chromosome"/>
</dbReference>
<keyword evidence="12" id="KW-1185">Reference proteome</keyword>
<feature type="transmembrane region" description="Helical" evidence="9">
    <location>
        <begin position="275"/>
        <end position="292"/>
    </location>
</feature>
<dbReference type="GO" id="GO:0015297">
    <property type="term" value="F:antiporter activity"/>
    <property type="evidence" value="ECO:0007669"/>
    <property type="project" value="UniProtKB-KW"/>
</dbReference>
<keyword evidence="7" id="KW-0406">Ion transport</keyword>
<sequence length="622" mass="65970">MQEGIAIGVLCVLVGGVAAQWIAWRLKLPAIVLLFALGLLVGPVFGIIHPSVTFGRFLSPMVGLAVAIIVFEGGLALDFREWRAAGEGVLRLTAFALPINWALGTLAAHYVGQLGWGPAFLFGAITVVTGPTVVLPLLRHTRLQRRTAAFLRWEAILNDPVGAILATLVLEVLLMRTGAGPGAFLTGILPNMLLSLGLAIVAGVLPALLVRWAFLRDQMPEILKTPVLLTTALMVYAGCNARMEGAGLMASTVFGMALANLKVPGISELRRFKESLVVLMVSALFVILTADLDRAVLARLSWPIIGLTVTLLFVVRPLAILISTARSSLTGPERLLAAWIAPRGIVAAAVAGVAGLRLQQAGYPTAELVMPAVFATIAATMVLHGFTLRPLARRLKLTLSNSPGLAVVGASGWTTDLVGVLNRLDVPVLLVDTFPGALAAARAEQVPVLQAELLSQHGLHGLEDSPVDYLIAATPDPIYNGLVCARLAPELGRERAFQVSPGTGKLDLYRGLSRDARGKVLGQEGWDFPTLDRLYREGWRFEAVPALDPSLDQLPEPEPAIPVSIGQPAPLPLMIVRQGGRLVVMSVEDVAQAEAIAGDMTVLLCPPAPAGRAPRVELFVTA</sequence>
<reference evidence="11 12" key="1">
    <citation type="journal article" date="2014" name="World J. Microbiol. Biotechnol.">
        <title>Biodiversity and physiological characteristics of Antarctic and Arctic lichens-associated bacteria.</title>
        <authorList>
            <person name="Lee Y.M."/>
            <person name="Kim E.H."/>
            <person name="Lee H.K."/>
            <person name="Hong S.G."/>
        </authorList>
    </citation>
    <scope>NUCLEOTIDE SEQUENCE [LARGE SCALE GENOMIC DNA]</scope>
    <source>
        <strain evidence="11 12">PAMC 26569</strain>
    </source>
</reference>
<feature type="transmembrane region" description="Helical" evidence="9">
    <location>
        <begin position="31"/>
        <end position="51"/>
    </location>
</feature>
<dbReference type="PANTHER" id="PTHR32507">
    <property type="entry name" value="NA(+)/H(+) ANTIPORTER 1"/>
    <property type="match status" value="1"/>
</dbReference>
<comment type="subcellular location">
    <subcellularLocation>
        <location evidence="1">Cell membrane</location>
        <topology evidence="1">Multi-pass membrane protein</topology>
    </subcellularLocation>
</comment>
<dbReference type="Pfam" id="PF00999">
    <property type="entry name" value="Na_H_Exchanger"/>
    <property type="match status" value="1"/>
</dbReference>
<keyword evidence="2" id="KW-0813">Transport</keyword>
<dbReference type="InterPro" id="IPR038770">
    <property type="entry name" value="Na+/solute_symporter_sf"/>
</dbReference>
<feature type="transmembrane region" description="Helical" evidence="9">
    <location>
        <begin position="57"/>
        <end position="77"/>
    </location>
</feature>
<keyword evidence="6 9" id="KW-1133">Transmembrane helix</keyword>
<evidence type="ECO:0000256" key="9">
    <source>
        <dbReference type="SAM" id="Phobius"/>
    </source>
</evidence>
<feature type="transmembrane region" description="Helical" evidence="9">
    <location>
        <begin position="335"/>
        <end position="356"/>
    </location>
</feature>
<dbReference type="AlphaFoldDB" id="A0A6M8HPR5"/>
<dbReference type="Gene3D" id="1.20.1530.20">
    <property type="match status" value="1"/>
</dbReference>
<keyword evidence="5 9" id="KW-0812">Transmembrane</keyword>
<dbReference type="RefSeq" id="WP_171834064.1">
    <property type="nucleotide sequence ID" value="NZ_CP053708.1"/>
</dbReference>